<dbReference type="GO" id="GO:0005743">
    <property type="term" value="C:mitochondrial inner membrane"/>
    <property type="evidence" value="ECO:0007669"/>
    <property type="project" value="UniProtKB-SubCell"/>
</dbReference>
<dbReference type="AlphaFoldDB" id="A0A9P7ZF65"/>
<keyword evidence="5" id="KW-0496">Mitochondrion</keyword>
<evidence type="ECO:0000313" key="8">
    <source>
        <dbReference type="EMBL" id="KAG9250581.1"/>
    </source>
</evidence>
<accession>A0A9P7ZF65</accession>
<dbReference type="GeneID" id="70295099"/>
<evidence type="ECO:0000256" key="1">
    <source>
        <dbReference type="ARBA" id="ARBA00004448"/>
    </source>
</evidence>
<dbReference type="Proteomes" id="UP000887229">
    <property type="component" value="Unassembled WGS sequence"/>
</dbReference>
<evidence type="ECO:0000256" key="2">
    <source>
        <dbReference type="ARBA" id="ARBA00022692"/>
    </source>
</evidence>
<evidence type="ECO:0000256" key="6">
    <source>
        <dbReference type="ARBA" id="ARBA00023136"/>
    </source>
</evidence>
<gene>
    <name evidence="8" type="ORF">F5Z01DRAFT_665919</name>
</gene>
<dbReference type="GO" id="GO:0006120">
    <property type="term" value="P:mitochondrial electron transport, NADH to ubiquinone"/>
    <property type="evidence" value="ECO:0007669"/>
    <property type="project" value="InterPro"/>
</dbReference>
<dbReference type="EMBL" id="MU251276">
    <property type="protein sequence ID" value="KAG9250581.1"/>
    <property type="molecule type" value="Genomic_DNA"/>
</dbReference>
<evidence type="ECO:0000256" key="3">
    <source>
        <dbReference type="ARBA" id="ARBA00022792"/>
    </source>
</evidence>
<dbReference type="PANTHER" id="PTHR21382:SF1">
    <property type="entry name" value="NADH DEHYDROGENASE [UBIQUINONE] 1 ALPHA SUBCOMPLEX SUBUNIT 11"/>
    <property type="match status" value="1"/>
</dbReference>
<dbReference type="InterPro" id="IPR039205">
    <property type="entry name" value="NDUFA11"/>
</dbReference>
<comment type="subcellular location">
    <subcellularLocation>
        <location evidence="1">Mitochondrion inner membrane</location>
        <topology evidence="1">Multi-pass membrane protein</topology>
    </subcellularLocation>
</comment>
<feature type="compositionally biased region" description="Basic and acidic residues" evidence="7">
    <location>
        <begin position="34"/>
        <end position="55"/>
    </location>
</feature>
<keyword evidence="2" id="KW-0812">Transmembrane</keyword>
<comment type="caution">
    <text evidence="8">The sequence shown here is derived from an EMBL/GenBank/DDBJ whole genome shotgun (WGS) entry which is preliminary data.</text>
</comment>
<dbReference type="PANTHER" id="PTHR21382">
    <property type="entry name" value="NADH-UBIQUINONE OXIDOREDUCTASE SUBUNIT"/>
    <property type="match status" value="1"/>
</dbReference>
<reference evidence="8" key="1">
    <citation type="journal article" date="2021" name="IMA Fungus">
        <title>Genomic characterization of three marine fungi, including Emericellopsis atlantica sp. nov. with signatures of a generalist lifestyle and marine biomass degradation.</title>
        <authorList>
            <person name="Hagestad O.C."/>
            <person name="Hou L."/>
            <person name="Andersen J.H."/>
            <person name="Hansen E.H."/>
            <person name="Altermark B."/>
            <person name="Li C."/>
            <person name="Kuhnert E."/>
            <person name="Cox R.J."/>
            <person name="Crous P.W."/>
            <person name="Spatafora J.W."/>
            <person name="Lail K."/>
            <person name="Amirebrahimi M."/>
            <person name="Lipzen A."/>
            <person name="Pangilinan J."/>
            <person name="Andreopoulos W."/>
            <person name="Hayes R.D."/>
            <person name="Ng V."/>
            <person name="Grigoriev I.V."/>
            <person name="Jackson S.A."/>
            <person name="Sutton T.D.S."/>
            <person name="Dobson A.D.W."/>
            <person name="Rama T."/>
        </authorList>
    </citation>
    <scope>NUCLEOTIDE SEQUENCE</scope>
    <source>
        <strain evidence="8">TS7</strain>
    </source>
</reference>
<keyword evidence="6" id="KW-0472">Membrane</keyword>
<evidence type="ECO:0000256" key="5">
    <source>
        <dbReference type="ARBA" id="ARBA00023128"/>
    </source>
</evidence>
<feature type="region of interest" description="Disordered" evidence="7">
    <location>
        <begin position="1"/>
        <end position="55"/>
    </location>
</feature>
<proteinExistence type="predicted"/>
<name>A0A9P7ZF65_9HYPO</name>
<evidence type="ECO:0000313" key="9">
    <source>
        <dbReference type="Proteomes" id="UP000887229"/>
    </source>
</evidence>
<dbReference type="OrthoDB" id="1913277at2759"/>
<dbReference type="GO" id="GO:0045271">
    <property type="term" value="C:respiratory chain complex I"/>
    <property type="evidence" value="ECO:0007669"/>
    <property type="project" value="InterPro"/>
</dbReference>
<keyword evidence="9" id="KW-1185">Reference proteome</keyword>
<organism evidence="8 9">
    <name type="scientific">Emericellopsis atlantica</name>
    <dbReference type="NCBI Taxonomy" id="2614577"/>
    <lineage>
        <taxon>Eukaryota</taxon>
        <taxon>Fungi</taxon>
        <taxon>Dikarya</taxon>
        <taxon>Ascomycota</taxon>
        <taxon>Pezizomycotina</taxon>
        <taxon>Sordariomycetes</taxon>
        <taxon>Hypocreomycetidae</taxon>
        <taxon>Hypocreales</taxon>
        <taxon>Bionectriaceae</taxon>
        <taxon>Emericellopsis</taxon>
    </lineage>
</organism>
<keyword evidence="4" id="KW-1133">Transmembrane helix</keyword>
<protein>
    <submittedName>
        <fullName evidence="8">NADH:ubiquinone oxidoreductase 21.3kD subunit 21.3b</fullName>
    </submittedName>
</protein>
<evidence type="ECO:0000256" key="7">
    <source>
        <dbReference type="SAM" id="MobiDB-lite"/>
    </source>
</evidence>
<feature type="compositionally biased region" description="Pro residues" evidence="7">
    <location>
        <begin position="1"/>
        <end position="10"/>
    </location>
</feature>
<keyword evidence="3" id="KW-0999">Mitochondrion inner membrane</keyword>
<evidence type="ECO:0000256" key="4">
    <source>
        <dbReference type="ARBA" id="ARBA00022989"/>
    </source>
</evidence>
<sequence>MKPLPPPPPRFQLNFGPPSSTTTTMSDETPPPSYERDNSRSPKAHVEGHGAGKPYKPHDVITETTQAAIVSFVAASFLAGLKNSFSKQNLGVTGVLTAQAPILGLVTAAPTTYMFVRGATNNLIGREDAWGSTAGGFAAGAILGLPSKRMPVVLGLGAAVGLSQGLFTLFGDRLGSFKEENDEFERKETIRRTTRIPVEQTIREVGEGRGIRGPGYEERRRERLKEKFGVEINPVRATVDGSE</sequence>
<dbReference type="RefSeq" id="XP_046114505.1">
    <property type="nucleotide sequence ID" value="XM_046264196.1"/>
</dbReference>